<dbReference type="RefSeq" id="WP_344180195.1">
    <property type="nucleotide sequence ID" value="NZ_BAAANC010000003.1"/>
</dbReference>
<dbReference type="InterPro" id="IPR052164">
    <property type="entry name" value="Anthracycline_SecMetBiosynth"/>
</dbReference>
<accession>A0ABN2BVH2</accession>
<dbReference type="PANTHER" id="PTHR33993">
    <property type="entry name" value="GLYOXALASE-RELATED"/>
    <property type="match status" value="1"/>
</dbReference>
<dbReference type="EMBL" id="BAAANC010000003">
    <property type="protein sequence ID" value="GAA1548320.1"/>
    <property type="molecule type" value="Genomic_DNA"/>
</dbReference>
<protein>
    <submittedName>
        <fullName evidence="2">VOC family protein</fullName>
    </submittedName>
</protein>
<sequence length="116" mass="12201">MGRIVHVELTSADPERAVDFYRAAFGWESAASPYVDGYLLTATGSGDGIDGAIMSREHQSQAAIVWLQVEDLEATRTAVVAAGGSVVGEPQEIPGQGSVGYVRDPEGTLLGLRQPV</sequence>
<gene>
    <name evidence="2" type="ORF">GCM10009741_60180</name>
</gene>
<dbReference type="CDD" id="cd07247">
    <property type="entry name" value="SgaA_N_like"/>
    <property type="match status" value="1"/>
</dbReference>
<dbReference type="InterPro" id="IPR029068">
    <property type="entry name" value="Glyas_Bleomycin-R_OHBP_Dase"/>
</dbReference>
<dbReference type="SUPFAM" id="SSF54593">
    <property type="entry name" value="Glyoxalase/Bleomycin resistance protein/Dihydroxybiphenyl dioxygenase"/>
    <property type="match status" value="1"/>
</dbReference>
<evidence type="ECO:0000259" key="1">
    <source>
        <dbReference type="PROSITE" id="PS51819"/>
    </source>
</evidence>
<keyword evidence="3" id="KW-1185">Reference proteome</keyword>
<dbReference type="PROSITE" id="PS51819">
    <property type="entry name" value="VOC"/>
    <property type="match status" value="1"/>
</dbReference>
<name>A0ABN2BVH2_9ACTN</name>
<dbReference type="PANTHER" id="PTHR33993:SF14">
    <property type="entry name" value="GB|AAF24581.1"/>
    <property type="match status" value="1"/>
</dbReference>
<dbReference type="Gene3D" id="3.10.180.10">
    <property type="entry name" value="2,3-Dihydroxybiphenyl 1,2-Dioxygenase, domain 1"/>
    <property type="match status" value="1"/>
</dbReference>
<evidence type="ECO:0000313" key="3">
    <source>
        <dbReference type="Proteomes" id="UP001500363"/>
    </source>
</evidence>
<feature type="domain" description="VOC" evidence="1">
    <location>
        <begin position="3"/>
        <end position="115"/>
    </location>
</feature>
<dbReference type="Pfam" id="PF00903">
    <property type="entry name" value="Glyoxalase"/>
    <property type="match status" value="1"/>
</dbReference>
<organism evidence="2 3">
    <name type="scientific">Kribbella lupini</name>
    <dbReference type="NCBI Taxonomy" id="291602"/>
    <lineage>
        <taxon>Bacteria</taxon>
        <taxon>Bacillati</taxon>
        <taxon>Actinomycetota</taxon>
        <taxon>Actinomycetes</taxon>
        <taxon>Propionibacteriales</taxon>
        <taxon>Kribbellaceae</taxon>
        <taxon>Kribbella</taxon>
    </lineage>
</organism>
<reference evidence="2 3" key="1">
    <citation type="journal article" date="2019" name="Int. J. Syst. Evol. Microbiol.">
        <title>The Global Catalogue of Microorganisms (GCM) 10K type strain sequencing project: providing services to taxonomists for standard genome sequencing and annotation.</title>
        <authorList>
            <consortium name="The Broad Institute Genomics Platform"/>
            <consortium name="The Broad Institute Genome Sequencing Center for Infectious Disease"/>
            <person name="Wu L."/>
            <person name="Ma J."/>
        </authorList>
    </citation>
    <scope>NUCLEOTIDE SEQUENCE [LARGE SCALE GENOMIC DNA]</scope>
    <source>
        <strain evidence="2 3">JCM 14303</strain>
    </source>
</reference>
<dbReference type="Proteomes" id="UP001500363">
    <property type="component" value="Unassembled WGS sequence"/>
</dbReference>
<comment type="caution">
    <text evidence="2">The sequence shown here is derived from an EMBL/GenBank/DDBJ whole genome shotgun (WGS) entry which is preliminary data.</text>
</comment>
<dbReference type="InterPro" id="IPR037523">
    <property type="entry name" value="VOC_core"/>
</dbReference>
<proteinExistence type="predicted"/>
<dbReference type="InterPro" id="IPR004360">
    <property type="entry name" value="Glyas_Fos-R_dOase_dom"/>
</dbReference>
<evidence type="ECO:0000313" key="2">
    <source>
        <dbReference type="EMBL" id="GAA1548320.1"/>
    </source>
</evidence>